<evidence type="ECO:0000259" key="4">
    <source>
        <dbReference type="PROSITE" id="PS50042"/>
    </source>
</evidence>
<dbReference type="GO" id="GO:0003677">
    <property type="term" value="F:DNA binding"/>
    <property type="evidence" value="ECO:0007669"/>
    <property type="project" value="UniProtKB-KW"/>
</dbReference>
<evidence type="ECO:0000259" key="5">
    <source>
        <dbReference type="PROSITE" id="PS51063"/>
    </source>
</evidence>
<dbReference type="InterPro" id="IPR036388">
    <property type="entry name" value="WH-like_DNA-bd_sf"/>
</dbReference>
<dbReference type="InterPro" id="IPR012318">
    <property type="entry name" value="HTH_CRP"/>
</dbReference>
<dbReference type="InterPro" id="IPR018490">
    <property type="entry name" value="cNMP-bd_dom_sf"/>
</dbReference>
<feature type="domain" description="HTH crp-type" evidence="5">
    <location>
        <begin position="142"/>
        <end position="213"/>
    </location>
</feature>
<dbReference type="SMART" id="SM00419">
    <property type="entry name" value="HTH_CRP"/>
    <property type="match status" value="1"/>
</dbReference>
<dbReference type="GO" id="GO:0003700">
    <property type="term" value="F:DNA-binding transcription factor activity"/>
    <property type="evidence" value="ECO:0007669"/>
    <property type="project" value="TreeGrafter"/>
</dbReference>
<dbReference type="Gene3D" id="2.60.120.10">
    <property type="entry name" value="Jelly Rolls"/>
    <property type="match status" value="1"/>
</dbReference>
<dbReference type="Pfam" id="PF13545">
    <property type="entry name" value="HTH_Crp_2"/>
    <property type="match status" value="1"/>
</dbReference>
<keyword evidence="3" id="KW-0804">Transcription</keyword>
<dbReference type="SMART" id="SM00100">
    <property type="entry name" value="cNMP"/>
    <property type="match status" value="1"/>
</dbReference>
<keyword evidence="1" id="KW-0805">Transcription regulation</keyword>
<dbReference type="InterPro" id="IPR000595">
    <property type="entry name" value="cNMP-bd_dom"/>
</dbReference>
<gene>
    <name evidence="6" type="ORF">HDG41_006768</name>
</gene>
<organism evidence="6 7">
    <name type="scientific">Paraburkholderia youngii</name>
    <dbReference type="NCBI Taxonomy" id="2782701"/>
    <lineage>
        <taxon>Bacteria</taxon>
        <taxon>Pseudomonadati</taxon>
        <taxon>Pseudomonadota</taxon>
        <taxon>Betaproteobacteria</taxon>
        <taxon>Burkholderiales</taxon>
        <taxon>Burkholderiaceae</taxon>
        <taxon>Paraburkholderia</taxon>
    </lineage>
</organism>
<dbReference type="CDD" id="cd00038">
    <property type="entry name" value="CAP_ED"/>
    <property type="match status" value="1"/>
</dbReference>
<accession>A0A7W8P8W1</accession>
<dbReference type="SUPFAM" id="SSF51206">
    <property type="entry name" value="cAMP-binding domain-like"/>
    <property type="match status" value="1"/>
</dbReference>
<dbReference type="Gene3D" id="1.10.10.10">
    <property type="entry name" value="Winged helix-like DNA-binding domain superfamily/Winged helix DNA-binding domain"/>
    <property type="match status" value="1"/>
</dbReference>
<evidence type="ECO:0000256" key="2">
    <source>
        <dbReference type="ARBA" id="ARBA00023125"/>
    </source>
</evidence>
<dbReference type="AlphaFoldDB" id="A0A7W8P8W1"/>
<name>A0A7W8P8W1_9BURK</name>
<sequence length="230" mass="24346">MERLREQTLFKTSDEPVLSLARQVARISEFKAGDYVCFQGDTDSPLVMLLAGHLRVSALSEDGHEIPISTASAGEMVGAVSAINDMPLPGNIVATRDSSVALISRSDARRIFREPGVASALNGCLAQLVRDLAKRQTDQGVLGATARVSAWIVSTLIGAASSEQQTIELPSHASLGAMANVSRETVSRVLASLTRRGVLAKQGRHQISILDYAALRAIAKGSAIASRSVI</sequence>
<dbReference type="PROSITE" id="PS51063">
    <property type="entry name" value="HTH_CRP_2"/>
    <property type="match status" value="1"/>
</dbReference>
<evidence type="ECO:0000313" key="6">
    <source>
        <dbReference type="EMBL" id="MBB5404672.1"/>
    </source>
</evidence>
<protein>
    <submittedName>
        <fullName evidence="6">CRP-like cAMP-binding protein</fullName>
    </submittedName>
</protein>
<evidence type="ECO:0000256" key="3">
    <source>
        <dbReference type="ARBA" id="ARBA00023163"/>
    </source>
</evidence>
<dbReference type="Proteomes" id="UP000592820">
    <property type="component" value="Unassembled WGS sequence"/>
</dbReference>
<dbReference type="Pfam" id="PF00027">
    <property type="entry name" value="cNMP_binding"/>
    <property type="match status" value="1"/>
</dbReference>
<dbReference type="PANTHER" id="PTHR24567:SF68">
    <property type="entry name" value="DNA-BINDING TRANSCRIPTIONAL DUAL REGULATOR CRP"/>
    <property type="match status" value="1"/>
</dbReference>
<comment type="caution">
    <text evidence="6">The sequence shown here is derived from an EMBL/GenBank/DDBJ whole genome shotgun (WGS) entry which is preliminary data.</text>
</comment>
<dbReference type="EMBL" id="JACHDE010000022">
    <property type="protein sequence ID" value="MBB5404672.1"/>
    <property type="molecule type" value="Genomic_DNA"/>
</dbReference>
<reference evidence="6 7" key="1">
    <citation type="submission" date="2020-08" db="EMBL/GenBank/DDBJ databases">
        <title>Genomic Encyclopedia of Type Strains, Phase IV (KMG-V): Genome sequencing to study the core and pangenomes of soil and plant-associated prokaryotes.</title>
        <authorList>
            <person name="Whitman W."/>
        </authorList>
    </citation>
    <scope>NUCLEOTIDE SEQUENCE [LARGE SCALE GENOMIC DNA]</scope>
    <source>
        <strain evidence="6 7">JPY162</strain>
    </source>
</reference>
<feature type="domain" description="Cyclic nucleotide-binding" evidence="4">
    <location>
        <begin position="9"/>
        <end position="112"/>
    </location>
</feature>
<evidence type="ECO:0000313" key="7">
    <source>
        <dbReference type="Proteomes" id="UP000592820"/>
    </source>
</evidence>
<dbReference type="InterPro" id="IPR036390">
    <property type="entry name" value="WH_DNA-bd_sf"/>
</dbReference>
<keyword evidence="2" id="KW-0238">DNA-binding</keyword>
<dbReference type="PANTHER" id="PTHR24567">
    <property type="entry name" value="CRP FAMILY TRANSCRIPTIONAL REGULATORY PROTEIN"/>
    <property type="match status" value="1"/>
</dbReference>
<dbReference type="GO" id="GO:0005829">
    <property type="term" value="C:cytosol"/>
    <property type="evidence" value="ECO:0007669"/>
    <property type="project" value="TreeGrafter"/>
</dbReference>
<evidence type="ECO:0000256" key="1">
    <source>
        <dbReference type="ARBA" id="ARBA00023015"/>
    </source>
</evidence>
<proteinExistence type="predicted"/>
<dbReference type="InterPro" id="IPR050397">
    <property type="entry name" value="Env_Response_Regulators"/>
</dbReference>
<dbReference type="RefSeq" id="WP_184228415.1">
    <property type="nucleotide sequence ID" value="NZ_JACHDE010000022.1"/>
</dbReference>
<dbReference type="SUPFAM" id="SSF46785">
    <property type="entry name" value="Winged helix' DNA-binding domain"/>
    <property type="match status" value="1"/>
</dbReference>
<dbReference type="InterPro" id="IPR014710">
    <property type="entry name" value="RmlC-like_jellyroll"/>
</dbReference>
<dbReference type="PROSITE" id="PS50042">
    <property type="entry name" value="CNMP_BINDING_3"/>
    <property type="match status" value="1"/>
</dbReference>